<dbReference type="EMBL" id="FOCE01000020">
    <property type="protein sequence ID" value="SEO29876.1"/>
    <property type="molecule type" value="Genomic_DNA"/>
</dbReference>
<evidence type="ECO:0000256" key="1">
    <source>
        <dbReference type="SAM" id="SignalP"/>
    </source>
</evidence>
<dbReference type="OrthoDB" id="41724at2"/>
<dbReference type="STRING" id="933059.SAMN04488103_12014"/>
<feature type="chain" id="PRO_5011434582" evidence="1">
    <location>
        <begin position="25"/>
        <end position="420"/>
    </location>
</feature>
<dbReference type="AlphaFoldDB" id="A0A1H8NJY0"/>
<dbReference type="InterPro" id="IPR036278">
    <property type="entry name" value="Sialidase_sf"/>
</dbReference>
<accession>A0A1H8NJY0</accession>
<keyword evidence="1" id="KW-0732">Signal</keyword>
<dbReference type="PANTHER" id="PTHR38792">
    <property type="entry name" value="BNR/ASP-BOX REPEAT DOMAIN PROTEIN (AFU_ORTHOLOGUE AFUA_7G06430)-RELATED"/>
    <property type="match status" value="1"/>
</dbReference>
<protein>
    <submittedName>
        <fullName evidence="2">BNR repeat-like domain-containing protein</fullName>
    </submittedName>
</protein>
<evidence type="ECO:0000313" key="3">
    <source>
        <dbReference type="Proteomes" id="UP000198761"/>
    </source>
</evidence>
<dbReference type="PANTHER" id="PTHR38792:SF3">
    <property type="entry name" value="BNR_ASP-BOX REPEAT DOMAIN PROTEIN (AFU_ORTHOLOGUE AFUA_7G06430)-RELATED"/>
    <property type="match status" value="1"/>
</dbReference>
<organism evidence="2 3">
    <name type="scientific">Gemmobacter aquatilis</name>
    <dbReference type="NCBI Taxonomy" id="933059"/>
    <lineage>
        <taxon>Bacteria</taxon>
        <taxon>Pseudomonadati</taxon>
        <taxon>Pseudomonadota</taxon>
        <taxon>Alphaproteobacteria</taxon>
        <taxon>Rhodobacterales</taxon>
        <taxon>Paracoccaceae</taxon>
        <taxon>Gemmobacter</taxon>
    </lineage>
</organism>
<evidence type="ECO:0000313" key="2">
    <source>
        <dbReference type="EMBL" id="SEO29876.1"/>
    </source>
</evidence>
<name>A0A1H8NJY0_9RHOB</name>
<proteinExistence type="predicted"/>
<dbReference type="CDD" id="cd15482">
    <property type="entry name" value="Sialidase_non-viral"/>
    <property type="match status" value="1"/>
</dbReference>
<dbReference type="Gene3D" id="2.120.10.10">
    <property type="match status" value="2"/>
</dbReference>
<dbReference type="RefSeq" id="WP_091303673.1">
    <property type="nucleotide sequence ID" value="NZ_FOCE01000020.1"/>
</dbReference>
<reference evidence="2 3" key="1">
    <citation type="submission" date="2016-10" db="EMBL/GenBank/DDBJ databases">
        <authorList>
            <person name="de Groot N.N."/>
        </authorList>
    </citation>
    <scope>NUCLEOTIDE SEQUENCE [LARGE SCALE GENOMIC DNA]</scope>
    <source>
        <strain evidence="2 3">DSM 3857</strain>
    </source>
</reference>
<gene>
    <name evidence="2" type="ORF">SAMN04488103_12014</name>
</gene>
<sequence length="420" mass="45984">MSRLSFLRTALVGCLALTLAFGSAADARNTRKGPADAAGQAIAWGERITLTPPVGSGRYPRLLQIRKGAHAGDLLLFYQTQMTGGDFWMYRSTDNGYNWGQPVLVNKAGNGWNYASCNVIQLEDGRLMMSMQRRLRGSNLAQDYYIDVRYSADGGQSWGAAQTVFQGANWEGRPIQVPHDANGDGARDIYLFFTQRAVPTNVPTAQASRADDYGRAVAWVASYDGGRSWTDPNPERFTGRIVQRNFQEAPGKGATDDSGGGMPTPFVLPGPRIAFVAEQIEKAASPYVVASDPGDWDWISPAFQGAWTSADYNGIGDDSVYPARTTNAWRMNDKEFGGAPYGTVLPDGRVVVSVNTKLRINVWVGDRNARNFSEQARPFGAERSFYSFIEPLSDREILVGAGPVDEGDGSFIYLRRGRID</sequence>
<feature type="signal peptide" evidence="1">
    <location>
        <begin position="1"/>
        <end position="24"/>
    </location>
</feature>
<dbReference type="SUPFAM" id="SSF50939">
    <property type="entry name" value="Sialidases"/>
    <property type="match status" value="1"/>
</dbReference>
<keyword evidence="3" id="KW-1185">Reference proteome</keyword>
<dbReference type="Proteomes" id="UP000198761">
    <property type="component" value="Unassembled WGS sequence"/>
</dbReference>